<dbReference type="GO" id="GO:0046872">
    <property type="term" value="F:metal ion binding"/>
    <property type="evidence" value="ECO:0007669"/>
    <property type="project" value="InterPro"/>
</dbReference>
<dbReference type="SUPFAM" id="SSF56059">
    <property type="entry name" value="Glutathione synthetase ATP-binding domain-like"/>
    <property type="match status" value="1"/>
</dbReference>
<dbReference type="GO" id="GO:0005524">
    <property type="term" value="F:ATP binding"/>
    <property type="evidence" value="ECO:0007669"/>
    <property type="project" value="UniProtKB-UniRule"/>
</dbReference>
<accession>A0A1R3V8D7</accession>
<dbReference type="GO" id="GO:0009432">
    <property type="term" value="P:SOS response"/>
    <property type="evidence" value="ECO:0007669"/>
    <property type="project" value="TreeGrafter"/>
</dbReference>
<protein>
    <recommendedName>
        <fullName evidence="2">ATP-grasp domain-containing protein</fullName>
    </recommendedName>
</protein>
<dbReference type="PANTHER" id="PTHR21621:SF0">
    <property type="entry name" value="BETA-CITRYLGLUTAMATE SYNTHASE B-RELATED"/>
    <property type="match status" value="1"/>
</dbReference>
<evidence type="ECO:0000256" key="1">
    <source>
        <dbReference type="PROSITE-ProRule" id="PRU00409"/>
    </source>
</evidence>
<dbReference type="GO" id="GO:0005737">
    <property type="term" value="C:cytoplasm"/>
    <property type="evidence" value="ECO:0007669"/>
    <property type="project" value="TreeGrafter"/>
</dbReference>
<dbReference type="STRING" id="1631249.BQ8794_260025"/>
<dbReference type="RefSeq" id="WP_077379175.1">
    <property type="nucleotide sequence ID" value="NZ_FTPD01000019.1"/>
</dbReference>
<dbReference type="EMBL" id="FTPD01000019">
    <property type="protein sequence ID" value="SIT56169.1"/>
    <property type="molecule type" value="Genomic_DNA"/>
</dbReference>
<dbReference type="Proteomes" id="UP000188388">
    <property type="component" value="Unassembled WGS sequence"/>
</dbReference>
<name>A0A1R3V8D7_9HYPH</name>
<keyword evidence="1" id="KW-0067">ATP-binding</keyword>
<dbReference type="AlphaFoldDB" id="A0A1R3V8D7"/>
<sequence length="370" mass="41165">MSNFLIATAANDIHAIIVAQALRSLGHECFRWMTSDFPSAQRCSVSYAGGARFHIEGLDGSFTLDADRADLVFWNRRIIREHFVSAELPAADRVIAASQSKVFVQGLLPFLDRSCTCINKIYAAERAESKPFQLMMAEKAGLAIPDTVVSNDPVVIRRFVESAGGRRLAKPFSPTVWKGADGDFVSRSAIVTPNDLPEDMFLQTCPMIFQSYVEKAYEVRVTCFGDLTVAVRLDSQVFEASKVDWRAVSPTKLGVEHIEVPPAVRTACRALLDSMGLQFGCIDMIVTPDDDWVFLEINQMGQFLWVEEINPDVPMLDLFVQLLTGTTEFGDGKSKYGLRHQDFMASASAELRREQPLRAQKVGVNVVDDR</sequence>
<dbReference type="PANTHER" id="PTHR21621">
    <property type="entry name" value="RIBOSOMAL PROTEIN S6 MODIFICATION PROTEIN"/>
    <property type="match status" value="1"/>
</dbReference>
<evidence type="ECO:0000313" key="4">
    <source>
        <dbReference type="Proteomes" id="UP000188388"/>
    </source>
</evidence>
<organism evidence="3 4">
    <name type="scientific">Mesorhizobium prunaredense</name>
    <dbReference type="NCBI Taxonomy" id="1631249"/>
    <lineage>
        <taxon>Bacteria</taxon>
        <taxon>Pseudomonadati</taxon>
        <taxon>Pseudomonadota</taxon>
        <taxon>Alphaproteobacteria</taxon>
        <taxon>Hyphomicrobiales</taxon>
        <taxon>Phyllobacteriaceae</taxon>
        <taxon>Mesorhizobium</taxon>
    </lineage>
</organism>
<evidence type="ECO:0000259" key="2">
    <source>
        <dbReference type="PROSITE" id="PS50975"/>
    </source>
</evidence>
<feature type="domain" description="ATP-grasp" evidence="2">
    <location>
        <begin position="134"/>
        <end position="324"/>
    </location>
</feature>
<reference evidence="4" key="1">
    <citation type="submission" date="2017-01" db="EMBL/GenBank/DDBJ databases">
        <authorList>
            <person name="Brunel B."/>
        </authorList>
    </citation>
    <scope>NUCLEOTIDE SEQUENCE [LARGE SCALE GENOMIC DNA]</scope>
</reference>
<gene>
    <name evidence="3" type="ORF">BQ8794_260025</name>
</gene>
<evidence type="ECO:0000313" key="3">
    <source>
        <dbReference type="EMBL" id="SIT56169.1"/>
    </source>
</evidence>
<dbReference type="GO" id="GO:0018169">
    <property type="term" value="F:ribosomal S6-glutamic acid ligase activity"/>
    <property type="evidence" value="ECO:0007669"/>
    <property type="project" value="TreeGrafter"/>
</dbReference>
<dbReference type="InterPro" id="IPR011761">
    <property type="entry name" value="ATP-grasp"/>
</dbReference>
<dbReference type="PROSITE" id="PS50975">
    <property type="entry name" value="ATP_GRASP"/>
    <property type="match status" value="1"/>
</dbReference>
<keyword evidence="1" id="KW-0547">Nucleotide-binding</keyword>
<proteinExistence type="predicted"/>
<dbReference type="Gene3D" id="3.30.470.20">
    <property type="entry name" value="ATP-grasp fold, B domain"/>
    <property type="match status" value="1"/>
</dbReference>
<keyword evidence="4" id="KW-1185">Reference proteome</keyword>